<dbReference type="EMBL" id="JXQQ01000135">
    <property type="protein sequence ID" value="KIQ16275.1"/>
    <property type="molecule type" value="Genomic_DNA"/>
</dbReference>
<dbReference type="OrthoDB" id="8858221at2"/>
<dbReference type="InterPro" id="IPR035944">
    <property type="entry name" value="YfbM-like_sf"/>
</dbReference>
<dbReference type="Gene3D" id="3.40.1760.10">
    <property type="entry name" value="YfbM-like super family"/>
    <property type="match status" value="1"/>
</dbReference>
<evidence type="ECO:0000313" key="2">
    <source>
        <dbReference type="Proteomes" id="UP000032067"/>
    </source>
</evidence>
<accession>A0A0D0LFF7</accession>
<dbReference type="RefSeq" id="WP_042582680.1">
    <property type="nucleotide sequence ID" value="NZ_JXQQ01000135.1"/>
</dbReference>
<protein>
    <recommendedName>
        <fullName evidence="3">DUF1877 family protein</fullName>
    </recommendedName>
</protein>
<gene>
    <name evidence="1" type="ORF">RT97_30865</name>
</gene>
<dbReference type="SUPFAM" id="SSF111069">
    <property type="entry name" value="Hypothetical protein yfbM"/>
    <property type="match status" value="1"/>
</dbReference>
<evidence type="ECO:0000313" key="1">
    <source>
        <dbReference type="EMBL" id="KIQ16275.1"/>
    </source>
</evidence>
<evidence type="ECO:0008006" key="3">
    <source>
        <dbReference type="Google" id="ProtNLM"/>
    </source>
</evidence>
<dbReference type="Pfam" id="PF08974">
    <property type="entry name" value="DUF1877"/>
    <property type="match status" value="1"/>
</dbReference>
<proteinExistence type="predicted"/>
<dbReference type="InterPro" id="IPR015068">
    <property type="entry name" value="DUF1877"/>
</dbReference>
<reference evidence="1 2" key="1">
    <citation type="submission" date="2014-12" db="EMBL/GenBank/DDBJ databases">
        <title>16Stimator: statistical estimation of ribosomal gene copy numbers from draft genome assemblies.</title>
        <authorList>
            <person name="Perisin M.A."/>
            <person name="Vetter M."/>
            <person name="Gilbert J.A."/>
            <person name="Bergelson J."/>
        </authorList>
    </citation>
    <scope>NUCLEOTIDE SEQUENCE [LARGE SCALE GENOMIC DNA]</scope>
    <source>
        <strain evidence="1 2">MEDvA23</strain>
    </source>
</reference>
<organism evidence="1 2">
    <name type="scientific">Variovorax paradoxus</name>
    <dbReference type="NCBI Taxonomy" id="34073"/>
    <lineage>
        <taxon>Bacteria</taxon>
        <taxon>Pseudomonadati</taxon>
        <taxon>Pseudomonadota</taxon>
        <taxon>Betaproteobacteria</taxon>
        <taxon>Burkholderiales</taxon>
        <taxon>Comamonadaceae</taxon>
        <taxon>Variovorax</taxon>
    </lineage>
</organism>
<dbReference type="Proteomes" id="UP000032067">
    <property type="component" value="Unassembled WGS sequence"/>
</dbReference>
<name>A0A0D0LFF7_VARPD</name>
<sequence>MSIGGAFYAFDRYRLRELVIDPSRVPGFLFHTSQDKGGPHASQTVEQAWDVVRVLLPEAVDGEELEGTEGLGCIYLTASHVERAAARLARRSVPELVARFTGEPAQFAELYWAKTWQGSAEDLADFMEGVKRFFAEAAARRDAVVFYIV</sequence>
<comment type="caution">
    <text evidence="1">The sequence shown here is derived from an EMBL/GenBank/DDBJ whole genome shotgun (WGS) entry which is preliminary data.</text>
</comment>
<dbReference type="AlphaFoldDB" id="A0A0D0LFF7"/>